<name>A0A099CU91_9GAMM</name>
<feature type="transmembrane region" description="Helical" evidence="1">
    <location>
        <begin position="111"/>
        <end position="128"/>
    </location>
</feature>
<dbReference type="EMBL" id="JROI01000013">
    <property type="protein sequence ID" value="KGI77197.1"/>
    <property type="molecule type" value="Genomic_DNA"/>
</dbReference>
<evidence type="ECO:0000313" key="3">
    <source>
        <dbReference type="EMBL" id="MBB6185633.1"/>
    </source>
</evidence>
<protein>
    <submittedName>
        <fullName evidence="2">Uncharacterized protein</fullName>
    </submittedName>
</protein>
<evidence type="ECO:0000313" key="5">
    <source>
        <dbReference type="Proteomes" id="UP000560000"/>
    </source>
</evidence>
<feature type="transmembrane region" description="Helical" evidence="1">
    <location>
        <begin position="7"/>
        <end position="26"/>
    </location>
</feature>
<organism evidence="2 4">
    <name type="scientific">Oleiagrimonas soli</name>
    <dbReference type="NCBI Taxonomy" id="1543381"/>
    <lineage>
        <taxon>Bacteria</taxon>
        <taxon>Pseudomonadati</taxon>
        <taxon>Pseudomonadota</taxon>
        <taxon>Gammaproteobacteria</taxon>
        <taxon>Lysobacterales</taxon>
        <taxon>Rhodanobacteraceae</taxon>
        <taxon>Oleiagrimonas</taxon>
    </lineage>
</organism>
<dbReference type="HOGENOM" id="CLU_1823401_0_0_6"/>
<dbReference type="OrthoDB" id="9839709at2"/>
<dbReference type="AlphaFoldDB" id="A0A099CU91"/>
<keyword evidence="4" id="KW-1185">Reference proteome</keyword>
<dbReference type="Proteomes" id="UP000029708">
    <property type="component" value="Unassembled WGS sequence"/>
</dbReference>
<evidence type="ECO:0000313" key="4">
    <source>
        <dbReference type="Proteomes" id="UP000029708"/>
    </source>
</evidence>
<proteinExistence type="predicted"/>
<keyword evidence="1" id="KW-0812">Transmembrane</keyword>
<dbReference type="EMBL" id="JACHET010000001">
    <property type="protein sequence ID" value="MBB6185633.1"/>
    <property type="molecule type" value="Genomic_DNA"/>
</dbReference>
<reference evidence="2 4" key="1">
    <citation type="submission" date="2014-09" db="EMBL/GenBank/DDBJ databases">
        <title>Xanthomonadaceae 3.5X direct submission.</title>
        <authorList>
            <person name="Fang T."/>
            <person name="Wang H."/>
        </authorList>
    </citation>
    <scope>NUCLEOTIDE SEQUENCE [LARGE SCALE GENOMIC DNA]</scope>
    <source>
        <strain evidence="2 4">3.5X</strain>
    </source>
</reference>
<accession>A0A099CU91</accession>
<reference evidence="3 5" key="2">
    <citation type="submission" date="2020-08" db="EMBL/GenBank/DDBJ databases">
        <title>Genomic Encyclopedia of Type Strains, Phase IV (KMG-IV): sequencing the most valuable type-strain genomes for metagenomic binning, comparative biology and taxonomic classification.</title>
        <authorList>
            <person name="Goeker M."/>
        </authorList>
    </citation>
    <scope>NUCLEOTIDE SEQUENCE [LARGE SCALE GENOMIC DNA]</scope>
    <source>
        <strain evidence="3 5">DSM 107085</strain>
    </source>
</reference>
<evidence type="ECO:0000256" key="1">
    <source>
        <dbReference type="SAM" id="Phobius"/>
    </source>
</evidence>
<gene>
    <name evidence="3" type="ORF">HNQ86_002978</name>
    <name evidence="2" type="ORF">LF63_0111335</name>
</gene>
<sequence>MKKIRWYGWAAMLGVTMLLVDVYAHAGLLEEPVVGVAISRQARLESPLMHTYLVAGRHALRWTPFMRASSRRLAAAAWGDAFASIREHPERALYVLDNESRGVVRGVLAPMYWGAPLFLLIALIGFALRPRAIHTLGAHPG</sequence>
<evidence type="ECO:0000313" key="2">
    <source>
        <dbReference type="EMBL" id="KGI77197.1"/>
    </source>
</evidence>
<dbReference type="Proteomes" id="UP000560000">
    <property type="component" value="Unassembled WGS sequence"/>
</dbReference>
<keyword evidence="1" id="KW-0472">Membrane</keyword>
<comment type="caution">
    <text evidence="2">The sequence shown here is derived from an EMBL/GenBank/DDBJ whole genome shotgun (WGS) entry which is preliminary data.</text>
</comment>
<keyword evidence="1" id="KW-1133">Transmembrane helix</keyword>
<dbReference type="RefSeq" id="WP_043101898.1">
    <property type="nucleotide sequence ID" value="NZ_JACHET010000001.1"/>
</dbReference>